<dbReference type="PROSITE" id="PS50893">
    <property type="entry name" value="ABC_TRANSPORTER_2"/>
    <property type="match status" value="2"/>
</dbReference>
<dbReference type="PROSITE" id="PS00211">
    <property type="entry name" value="ABC_TRANSPORTER_1"/>
    <property type="match status" value="1"/>
</dbReference>
<protein>
    <submittedName>
        <fullName evidence="10">Sugar ABC transporter ATP-binding protein</fullName>
    </submittedName>
</protein>
<dbReference type="RefSeq" id="WP_010745699.1">
    <property type="nucleotide sequence ID" value="NZ_CABLCA010000045.1"/>
</dbReference>
<dbReference type="EMBL" id="JARPXM010000007">
    <property type="protein sequence ID" value="MDT2538307.1"/>
    <property type="molecule type" value="Genomic_DNA"/>
</dbReference>
<dbReference type="Gene3D" id="3.40.50.300">
    <property type="entry name" value="P-loop containing nucleotide triphosphate hydrolases"/>
    <property type="match status" value="2"/>
</dbReference>
<dbReference type="AlphaFoldDB" id="A0AAW8SXI1"/>
<keyword evidence="4" id="KW-0677">Repeat</keyword>
<keyword evidence="2" id="KW-0813">Transport</keyword>
<keyword evidence="8" id="KW-0472">Membrane</keyword>
<evidence type="ECO:0000256" key="5">
    <source>
        <dbReference type="ARBA" id="ARBA00022741"/>
    </source>
</evidence>
<dbReference type="PANTHER" id="PTHR43790:SF9">
    <property type="entry name" value="GALACTOFURANOSE TRANSPORTER ATP-BINDING PROTEIN YTFR"/>
    <property type="match status" value="1"/>
</dbReference>
<evidence type="ECO:0000256" key="8">
    <source>
        <dbReference type="ARBA" id="ARBA00023136"/>
    </source>
</evidence>
<evidence type="ECO:0000313" key="10">
    <source>
        <dbReference type="EMBL" id="MDT2538307.1"/>
    </source>
</evidence>
<accession>A0AAW8SXI1</accession>
<proteinExistence type="predicted"/>
<keyword evidence="7" id="KW-1278">Translocase</keyword>
<keyword evidence="6 10" id="KW-0067">ATP-binding</keyword>
<dbReference type="CDD" id="cd03215">
    <property type="entry name" value="ABC_Carb_Monos_II"/>
    <property type="match status" value="1"/>
</dbReference>
<keyword evidence="5" id="KW-0547">Nucleotide-binding</keyword>
<dbReference type="CDD" id="cd03216">
    <property type="entry name" value="ABC_Carb_Monos_I"/>
    <property type="match status" value="1"/>
</dbReference>
<dbReference type="Proteomes" id="UP001249240">
    <property type="component" value="Unassembled WGS sequence"/>
</dbReference>
<dbReference type="GO" id="GO:0016887">
    <property type="term" value="F:ATP hydrolysis activity"/>
    <property type="evidence" value="ECO:0007669"/>
    <property type="project" value="InterPro"/>
</dbReference>
<comment type="subcellular location">
    <subcellularLocation>
        <location evidence="1">Cell membrane</location>
        <topology evidence="1">Peripheral membrane protein</topology>
    </subcellularLocation>
</comment>
<evidence type="ECO:0000256" key="4">
    <source>
        <dbReference type="ARBA" id="ARBA00022737"/>
    </source>
</evidence>
<dbReference type="InterPro" id="IPR003593">
    <property type="entry name" value="AAA+_ATPase"/>
</dbReference>
<evidence type="ECO:0000256" key="2">
    <source>
        <dbReference type="ARBA" id="ARBA00022448"/>
    </source>
</evidence>
<evidence type="ECO:0000259" key="9">
    <source>
        <dbReference type="PROSITE" id="PS50893"/>
    </source>
</evidence>
<dbReference type="InterPro" id="IPR027417">
    <property type="entry name" value="P-loop_NTPase"/>
</dbReference>
<reference evidence="10" key="1">
    <citation type="submission" date="2023-03" db="EMBL/GenBank/DDBJ databases">
        <authorList>
            <person name="Shen W."/>
            <person name="Cai J."/>
        </authorList>
    </citation>
    <scope>NUCLEOTIDE SEQUENCE</scope>
    <source>
        <strain evidence="10">B646-2</strain>
    </source>
</reference>
<sequence>MLDSILKMNKIEKKFGETKVLKDVDFTLKRGEVHALVGGNGAGKSTLMKIMTGVYSKDGGEIRIEDQLVDFKNREDASKNGIEMIFQELSLVQSMTVAQNIFLGSELQKNGLIDEKEMNRKARAALLNLGIDIDPKAKVESLSVGLSQMVEIAKAVIKDAKILVFDEPTASLSDGESKQLFQLINDLKDKGVTMVYISHRMNEIMNIADRITILKDGTNVLTDEIANLCLEDIVSFFVGENGPTFEWKKREYSQEESILKVENLTINHAISEISFEVKKGEILGIAGLMGSGRTEILEGLFGISPIEAGEIYIDSQKSTIKNARDAIKSGLGLVPEDRRKQGLVLSHSVKENNILPILKKLSFIDFVIDEKESQEVTKKNVSDFNIKTSSIDKKISLLSGGNQQKVVISKWLNTNPKVMLLDEPTAGVDIGAKTEIINIIREYADKGNGVLLVSSELAELLAACDRILVLFDGKIVNDIKREEISCEEELQHAIQAG</sequence>
<feature type="domain" description="ABC transporter" evidence="9">
    <location>
        <begin position="253"/>
        <end position="497"/>
    </location>
</feature>
<dbReference type="InterPro" id="IPR003439">
    <property type="entry name" value="ABC_transporter-like_ATP-bd"/>
</dbReference>
<gene>
    <name evidence="10" type="ORF">P7D78_09235</name>
</gene>
<evidence type="ECO:0000256" key="1">
    <source>
        <dbReference type="ARBA" id="ARBA00004202"/>
    </source>
</evidence>
<dbReference type="FunFam" id="3.40.50.300:FF:000127">
    <property type="entry name" value="Ribose import ATP-binding protein RbsA"/>
    <property type="match status" value="1"/>
</dbReference>
<dbReference type="SMART" id="SM00382">
    <property type="entry name" value="AAA"/>
    <property type="match status" value="2"/>
</dbReference>
<dbReference type="GO" id="GO:0005524">
    <property type="term" value="F:ATP binding"/>
    <property type="evidence" value="ECO:0007669"/>
    <property type="project" value="UniProtKB-KW"/>
</dbReference>
<dbReference type="PANTHER" id="PTHR43790">
    <property type="entry name" value="CARBOHYDRATE TRANSPORT ATP-BINDING PROTEIN MG119-RELATED"/>
    <property type="match status" value="1"/>
</dbReference>
<evidence type="ECO:0000256" key="3">
    <source>
        <dbReference type="ARBA" id="ARBA00022475"/>
    </source>
</evidence>
<dbReference type="GO" id="GO:0005886">
    <property type="term" value="C:plasma membrane"/>
    <property type="evidence" value="ECO:0007669"/>
    <property type="project" value="UniProtKB-SubCell"/>
</dbReference>
<organism evidence="10 11">
    <name type="scientific">Enterococcus raffinosus</name>
    <dbReference type="NCBI Taxonomy" id="71452"/>
    <lineage>
        <taxon>Bacteria</taxon>
        <taxon>Bacillati</taxon>
        <taxon>Bacillota</taxon>
        <taxon>Bacilli</taxon>
        <taxon>Lactobacillales</taxon>
        <taxon>Enterococcaceae</taxon>
        <taxon>Enterococcus</taxon>
    </lineage>
</organism>
<evidence type="ECO:0000256" key="7">
    <source>
        <dbReference type="ARBA" id="ARBA00022967"/>
    </source>
</evidence>
<dbReference type="SUPFAM" id="SSF52540">
    <property type="entry name" value="P-loop containing nucleoside triphosphate hydrolases"/>
    <property type="match status" value="2"/>
</dbReference>
<comment type="caution">
    <text evidence="10">The sequence shown here is derived from an EMBL/GenBank/DDBJ whole genome shotgun (WGS) entry which is preliminary data.</text>
</comment>
<feature type="domain" description="ABC transporter" evidence="9">
    <location>
        <begin position="6"/>
        <end position="241"/>
    </location>
</feature>
<dbReference type="Pfam" id="PF00005">
    <property type="entry name" value="ABC_tran"/>
    <property type="match status" value="2"/>
</dbReference>
<name>A0AAW8SXI1_9ENTE</name>
<dbReference type="InterPro" id="IPR017871">
    <property type="entry name" value="ABC_transporter-like_CS"/>
</dbReference>
<keyword evidence="3" id="KW-1003">Cell membrane</keyword>
<evidence type="ECO:0000313" key="11">
    <source>
        <dbReference type="Proteomes" id="UP001249240"/>
    </source>
</evidence>
<dbReference type="InterPro" id="IPR050107">
    <property type="entry name" value="ABC_carbohydrate_import_ATPase"/>
</dbReference>
<evidence type="ECO:0000256" key="6">
    <source>
        <dbReference type="ARBA" id="ARBA00022840"/>
    </source>
</evidence>